<protein>
    <submittedName>
        <fullName evidence="1">Uncharacterized protein</fullName>
    </submittedName>
</protein>
<dbReference type="AlphaFoldDB" id="A0A967EE52"/>
<dbReference type="Proteomes" id="UP000639775">
    <property type="component" value="Unassembled WGS sequence"/>
</dbReference>
<dbReference type="EMBL" id="JAAORB010000006">
    <property type="protein sequence ID" value="NHQ73863.1"/>
    <property type="molecule type" value="Genomic_DNA"/>
</dbReference>
<gene>
    <name evidence="1" type="ORF">HAT86_05200</name>
</gene>
<evidence type="ECO:0000313" key="2">
    <source>
        <dbReference type="Proteomes" id="UP000639775"/>
    </source>
</evidence>
<comment type="caution">
    <text evidence="1">The sequence shown here is derived from an EMBL/GenBank/DDBJ whole genome shotgun (WGS) entry which is preliminary data.</text>
</comment>
<evidence type="ECO:0000313" key="1">
    <source>
        <dbReference type="EMBL" id="NHQ73863.1"/>
    </source>
</evidence>
<reference evidence="1" key="1">
    <citation type="submission" date="2020-03" db="EMBL/GenBank/DDBJ databases">
        <title>Roseovarius gahaiensis sp. nov., isolated from Gahai Saline Lake, China.</title>
        <authorList>
            <person name="Sun X."/>
        </authorList>
    </citation>
    <scope>NUCLEOTIDE SEQUENCE</scope>
    <source>
        <strain evidence="1">GH877</strain>
    </source>
</reference>
<accession>A0A967EE52</accession>
<name>A0A967EE52_9RHOB</name>
<proteinExistence type="predicted"/>
<organism evidence="1 2">
    <name type="scientific">Roseovarius gahaiensis</name>
    <dbReference type="NCBI Taxonomy" id="2716691"/>
    <lineage>
        <taxon>Bacteria</taxon>
        <taxon>Pseudomonadati</taxon>
        <taxon>Pseudomonadota</taxon>
        <taxon>Alphaproteobacteria</taxon>
        <taxon>Rhodobacterales</taxon>
        <taxon>Roseobacteraceae</taxon>
        <taxon>Roseovarius</taxon>
    </lineage>
</organism>
<sequence length="47" mass="5201">MFRPIRTLILLAVVFLAGIFFERYQQLDRCTAAGGTLADGLCQGEPQ</sequence>
<keyword evidence="2" id="KW-1185">Reference proteome</keyword>
<dbReference type="RefSeq" id="WP_167194127.1">
    <property type="nucleotide sequence ID" value="NZ_JAAORB010000006.1"/>
</dbReference>